<proteinExistence type="inferred from homology"/>
<keyword evidence="2 7" id="KW-1003">Cell membrane</keyword>
<feature type="binding site" evidence="7">
    <location>
        <position position="139"/>
    </location>
    <ligand>
        <name>a 1,2-diacyl-sn-glycero-3-phospho-(1'-sn-glycerol)</name>
        <dbReference type="ChEBI" id="CHEBI:64716"/>
    </ligand>
</feature>
<dbReference type="PANTHER" id="PTHR30589:SF0">
    <property type="entry name" value="PHOSPHATIDYLGLYCEROL--PROLIPOPROTEIN DIACYLGLYCERYL TRANSFERASE"/>
    <property type="match status" value="1"/>
</dbReference>
<reference evidence="9" key="1">
    <citation type="submission" date="2017-09" db="EMBL/GenBank/DDBJ databases">
        <title>Depth-based differentiation of microbial function through sediment-hosted aquifers and enrichment of novel symbionts in the deep terrestrial subsurface.</title>
        <authorList>
            <person name="Probst A.J."/>
            <person name="Ladd B."/>
            <person name="Jarett J.K."/>
            <person name="Geller-Mcgrath D.E."/>
            <person name="Sieber C.M.K."/>
            <person name="Emerson J.B."/>
            <person name="Anantharaman K."/>
            <person name="Thomas B.C."/>
            <person name="Malmstrom R."/>
            <person name="Stieglmeier M."/>
            <person name="Klingl A."/>
            <person name="Woyke T."/>
            <person name="Ryan C.M."/>
            <person name="Banfield J.F."/>
        </authorList>
    </citation>
    <scope>NUCLEOTIDE SEQUENCE [LARGE SCALE GENOMIC DNA]</scope>
</reference>
<dbReference type="EC" id="2.5.1.145" evidence="7"/>
<dbReference type="PROSITE" id="PS01311">
    <property type="entry name" value="LGT"/>
    <property type="match status" value="1"/>
</dbReference>
<feature type="transmembrane region" description="Helical" evidence="7">
    <location>
        <begin position="57"/>
        <end position="76"/>
    </location>
</feature>
<dbReference type="Proteomes" id="UP000228689">
    <property type="component" value="Unassembled WGS sequence"/>
</dbReference>
<dbReference type="UniPathway" id="UPA00664"/>
<keyword evidence="8" id="KW-0449">Lipoprotein</keyword>
<dbReference type="HAMAP" id="MF_01147">
    <property type="entry name" value="Lgt"/>
    <property type="match status" value="1"/>
</dbReference>
<evidence type="ECO:0000256" key="6">
    <source>
        <dbReference type="ARBA" id="ARBA00023136"/>
    </source>
</evidence>
<comment type="pathway">
    <text evidence="7">Protein modification; lipoprotein biosynthesis (diacylglyceryl transfer).</text>
</comment>
<evidence type="ECO:0000256" key="4">
    <source>
        <dbReference type="ARBA" id="ARBA00022692"/>
    </source>
</evidence>
<keyword evidence="5 7" id="KW-1133">Transmembrane helix</keyword>
<feature type="transmembrane region" description="Helical" evidence="7">
    <location>
        <begin position="24"/>
        <end position="45"/>
    </location>
</feature>
<name>A0A2M7RF57_9BACT</name>
<keyword evidence="4 7" id="KW-0812">Transmembrane</keyword>
<sequence>MFNWLHTYHPQPILFEIGWFRVHWYGLIMVIAILVGLWLVNRLAQQQEFAKAQWDKLVFYVLLSGLLGARLYHVFLEWTYYQEHLLDIFKVWQGGLAIHGAIIFGAAIVYLFCRRQQWSLFLVLDIMSLGIILGQAIGRWGNYFNQEIFGQPTDLPWGIFINEINRPLELMQTVYYHPTFLYESLLNLILFIILYFSFNRLIRWPGLVFSGYLVGYSIIRFSLEFLRIDHTLVVVGMRWPQIFSIFVIFLVIFAWLLRLVLPKLKKDV</sequence>
<organism evidence="8 9">
    <name type="scientific">Candidatus Komeilibacteria bacterium CG_4_10_14_0_8_um_filter_37_78</name>
    <dbReference type="NCBI Taxonomy" id="1974471"/>
    <lineage>
        <taxon>Bacteria</taxon>
        <taxon>Candidatus Komeiliibacteriota</taxon>
    </lineage>
</organism>
<evidence type="ECO:0000313" key="9">
    <source>
        <dbReference type="Proteomes" id="UP000228689"/>
    </source>
</evidence>
<gene>
    <name evidence="7 8" type="primary">lgt</name>
    <name evidence="8" type="ORF">COY67_01320</name>
</gene>
<accession>A0A2M7RF57</accession>
<feature type="transmembrane region" description="Helical" evidence="7">
    <location>
        <begin position="96"/>
        <end position="113"/>
    </location>
</feature>
<feature type="transmembrane region" description="Helical" evidence="7">
    <location>
        <begin position="120"/>
        <end position="138"/>
    </location>
</feature>
<keyword evidence="3 7" id="KW-0808">Transferase</keyword>
<dbReference type="Pfam" id="PF01790">
    <property type="entry name" value="LGT"/>
    <property type="match status" value="1"/>
</dbReference>
<keyword evidence="6 7" id="KW-0472">Membrane</keyword>
<dbReference type="EMBL" id="PFMC01000034">
    <property type="protein sequence ID" value="PIY95181.1"/>
    <property type="molecule type" value="Genomic_DNA"/>
</dbReference>
<dbReference type="PANTHER" id="PTHR30589">
    <property type="entry name" value="PROLIPOPROTEIN DIACYLGLYCERYL TRANSFERASE"/>
    <property type="match status" value="1"/>
</dbReference>
<evidence type="ECO:0000256" key="5">
    <source>
        <dbReference type="ARBA" id="ARBA00022989"/>
    </source>
</evidence>
<feature type="transmembrane region" description="Helical" evidence="7">
    <location>
        <begin position="239"/>
        <end position="261"/>
    </location>
</feature>
<comment type="similarity">
    <text evidence="1 7">Belongs to the Lgt family.</text>
</comment>
<dbReference type="GO" id="GO:0008961">
    <property type="term" value="F:phosphatidylglycerol-prolipoprotein diacylglyceryl transferase activity"/>
    <property type="evidence" value="ECO:0007669"/>
    <property type="project" value="UniProtKB-UniRule"/>
</dbReference>
<feature type="transmembrane region" description="Helical" evidence="7">
    <location>
        <begin position="201"/>
        <end position="219"/>
    </location>
</feature>
<dbReference type="InterPro" id="IPR001640">
    <property type="entry name" value="Lgt"/>
</dbReference>
<comment type="subcellular location">
    <subcellularLocation>
        <location evidence="7">Cell membrane</location>
        <topology evidence="7">Multi-pass membrane protein</topology>
    </subcellularLocation>
</comment>
<protein>
    <recommendedName>
        <fullName evidence="7">Phosphatidylglycerol--prolipoprotein diacylglyceryl transferase</fullName>
        <ecNumber evidence="7">2.5.1.145</ecNumber>
    </recommendedName>
</protein>
<dbReference type="NCBIfam" id="TIGR00544">
    <property type="entry name" value="lgt"/>
    <property type="match status" value="1"/>
</dbReference>
<dbReference type="GO" id="GO:0005886">
    <property type="term" value="C:plasma membrane"/>
    <property type="evidence" value="ECO:0007669"/>
    <property type="project" value="UniProtKB-SubCell"/>
</dbReference>
<evidence type="ECO:0000256" key="7">
    <source>
        <dbReference type="HAMAP-Rule" id="MF_01147"/>
    </source>
</evidence>
<comment type="caution">
    <text evidence="8">The sequence shown here is derived from an EMBL/GenBank/DDBJ whole genome shotgun (WGS) entry which is preliminary data.</text>
</comment>
<comment type="function">
    <text evidence="7">Catalyzes the transfer of the diacylglyceryl group from phosphatidylglycerol to the sulfhydryl group of the N-terminal cysteine of a prolipoprotein, the first step in the formation of mature lipoproteins.</text>
</comment>
<evidence type="ECO:0000256" key="2">
    <source>
        <dbReference type="ARBA" id="ARBA00022475"/>
    </source>
</evidence>
<feature type="transmembrane region" description="Helical" evidence="7">
    <location>
        <begin position="175"/>
        <end position="196"/>
    </location>
</feature>
<evidence type="ECO:0000313" key="8">
    <source>
        <dbReference type="EMBL" id="PIY95181.1"/>
    </source>
</evidence>
<evidence type="ECO:0000256" key="1">
    <source>
        <dbReference type="ARBA" id="ARBA00007150"/>
    </source>
</evidence>
<dbReference type="AlphaFoldDB" id="A0A2M7RF57"/>
<comment type="catalytic activity">
    <reaction evidence="7">
        <text>L-cysteinyl-[prolipoprotein] + a 1,2-diacyl-sn-glycero-3-phospho-(1'-sn-glycerol) = an S-1,2-diacyl-sn-glyceryl-L-cysteinyl-[prolipoprotein] + sn-glycerol 1-phosphate + H(+)</text>
        <dbReference type="Rhea" id="RHEA:56712"/>
        <dbReference type="Rhea" id="RHEA-COMP:14679"/>
        <dbReference type="Rhea" id="RHEA-COMP:14680"/>
        <dbReference type="ChEBI" id="CHEBI:15378"/>
        <dbReference type="ChEBI" id="CHEBI:29950"/>
        <dbReference type="ChEBI" id="CHEBI:57685"/>
        <dbReference type="ChEBI" id="CHEBI:64716"/>
        <dbReference type="ChEBI" id="CHEBI:140658"/>
        <dbReference type="EC" id="2.5.1.145"/>
    </reaction>
</comment>
<dbReference type="GO" id="GO:0042158">
    <property type="term" value="P:lipoprotein biosynthetic process"/>
    <property type="evidence" value="ECO:0007669"/>
    <property type="project" value="UniProtKB-UniRule"/>
</dbReference>
<evidence type="ECO:0000256" key="3">
    <source>
        <dbReference type="ARBA" id="ARBA00022679"/>
    </source>
</evidence>